<protein>
    <recommendedName>
        <fullName evidence="6">TF-B3 domain-containing protein</fullName>
    </recommendedName>
</protein>
<dbReference type="InterPro" id="IPR015300">
    <property type="entry name" value="DNA-bd_pseudobarrel_sf"/>
</dbReference>
<dbReference type="InterPro" id="IPR039218">
    <property type="entry name" value="REM_fam"/>
</dbReference>
<accession>A0A565C985</accession>
<evidence type="ECO:0000256" key="2">
    <source>
        <dbReference type="ARBA" id="ARBA00023015"/>
    </source>
</evidence>
<dbReference type="CDD" id="cd10017">
    <property type="entry name" value="B3_DNA"/>
    <property type="match status" value="1"/>
</dbReference>
<evidence type="ECO:0000256" key="4">
    <source>
        <dbReference type="ARBA" id="ARBA00023163"/>
    </source>
</evidence>
<dbReference type="SUPFAM" id="SSF101936">
    <property type="entry name" value="DNA-binding pseudobarrel domain"/>
    <property type="match status" value="1"/>
</dbReference>
<evidence type="ECO:0000313" key="7">
    <source>
        <dbReference type="EMBL" id="VVB10218.1"/>
    </source>
</evidence>
<proteinExistence type="predicted"/>
<reference evidence="7" key="1">
    <citation type="submission" date="2019-07" db="EMBL/GenBank/DDBJ databases">
        <authorList>
            <person name="Dittberner H."/>
        </authorList>
    </citation>
    <scope>NUCLEOTIDE SEQUENCE [LARGE SCALE GENOMIC DNA]</scope>
</reference>
<keyword evidence="3" id="KW-0238">DNA-binding</keyword>
<dbReference type="InterPro" id="IPR003340">
    <property type="entry name" value="B3_DNA-bd"/>
</dbReference>
<dbReference type="EMBL" id="CABITT030000007">
    <property type="protein sequence ID" value="VVB10218.1"/>
    <property type="molecule type" value="Genomic_DNA"/>
</dbReference>
<dbReference type="Pfam" id="PF02362">
    <property type="entry name" value="B3"/>
    <property type="match status" value="1"/>
</dbReference>
<evidence type="ECO:0000256" key="5">
    <source>
        <dbReference type="ARBA" id="ARBA00023242"/>
    </source>
</evidence>
<keyword evidence="5" id="KW-0539">Nucleus</keyword>
<dbReference type="Proteomes" id="UP000489600">
    <property type="component" value="Unassembled WGS sequence"/>
</dbReference>
<organism evidence="7 8">
    <name type="scientific">Arabis nemorensis</name>
    <dbReference type="NCBI Taxonomy" id="586526"/>
    <lineage>
        <taxon>Eukaryota</taxon>
        <taxon>Viridiplantae</taxon>
        <taxon>Streptophyta</taxon>
        <taxon>Embryophyta</taxon>
        <taxon>Tracheophyta</taxon>
        <taxon>Spermatophyta</taxon>
        <taxon>Magnoliopsida</taxon>
        <taxon>eudicotyledons</taxon>
        <taxon>Gunneridae</taxon>
        <taxon>Pentapetalae</taxon>
        <taxon>rosids</taxon>
        <taxon>malvids</taxon>
        <taxon>Brassicales</taxon>
        <taxon>Brassicaceae</taxon>
        <taxon>Arabideae</taxon>
        <taxon>Arabis</taxon>
    </lineage>
</organism>
<gene>
    <name evidence="7" type="ORF">ANE_LOCUS20662</name>
</gene>
<name>A0A565C985_9BRAS</name>
<dbReference type="Gene3D" id="2.40.330.10">
    <property type="entry name" value="DNA-binding pseudobarrel domain"/>
    <property type="match status" value="1"/>
</dbReference>
<comment type="subcellular location">
    <subcellularLocation>
        <location evidence="1">Nucleus</location>
    </subcellularLocation>
</comment>
<dbReference type="PANTHER" id="PTHR31674:SF96">
    <property type="entry name" value="B3 DOMAIN-CONTAINING PROTEIN REM-LIKE 3-RELATED"/>
    <property type="match status" value="1"/>
</dbReference>
<sequence length="114" mass="13103">MNEKGESWTIDLIHEPYSGRFYMKRGWTTFCAANGKKHGDLFTFKLVQNEETPALQLLPLNSDGLNKHEPSNNTRQGKCLEAKEKTSLLAYKRIVMKQSKETALKLTRKSIFLL</sequence>
<keyword evidence="2" id="KW-0805">Transcription regulation</keyword>
<comment type="caution">
    <text evidence="7">The sequence shown here is derived from an EMBL/GenBank/DDBJ whole genome shotgun (WGS) entry which is preliminary data.</text>
</comment>
<feature type="domain" description="TF-B3" evidence="6">
    <location>
        <begin position="1"/>
        <end position="61"/>
    </location>
</feature>
<dbReference type="PROSITE" id="PS50863">
    <property type="entry name" value="B3"/>
    <property type="match status" value="1"/>
</dbReference>
<keyword evidence="4" id="KW-0804">Transcription</keyword>
<dbReference type="GO" id="GO:0005634">
    <property type="term" value="C:nucleus"/>
    <property type="evidence" value="ECO:0007669"/>
    <property type="project" value="UniProtKB-SubCell"/>
</dbReference>
<evidence type="ECO:0000256" key="1">
    <source>
        <dbReference type="ARBA" id="ARBA00004123"/>
    </source>
</evidence>
<dbReference type="AlphaFoldDB" id="A0A565C985"/>
<dbReference type="OrthoDB" id="10516528at2759"/>
<evidence type="ECO:0000313" key="8">
    <source>
        <dbReference type="Proteomes" id="UP000489600"/>
    </source>
</evidence>
<dbReference type="GO" id="GO:0003677">
    <property type="term" value="F:DNA binding"/>
    <property type="evidence" value="ECO:0007669"/>
    <property type="project" value="UniProtKB-KW"/>
</dbReference>
<evidence type="ECO:0000256" key="3">
    <source>
        <dbReference type="ARBA" id="ARBA00023125"/>
    </source>
</evidence>
<evidence type="ECO:0000259" key="6">
    <source>
        <dbReference type="PROSITE" id="PS50863"/>
    </source>
</evidence>
<keyword evidence="8" id="KW-1185">Reference proteome</keyword>
<dbReference type="PANTHER" id="PTHR31674">
    <property type="entry name" value="B3 DOMAIN-CONTAINING PROTEIN REM-LIKE 3-RELATED"/>
    <property type="match status" value="1"/>
</dbReference>